<name>A0A1M5T8J6_9CLOT</name>
<dbReference type="STRING" id="1121316.SAMN02745207_01255"/>
<evidence type="ECO:0000313" key="1">
    <source>
        <dbReference type="EMBL" id="SHH47041.1"/>
    </source>
</evidence>
<sequence>MDTNILFLNGNNSTEFYNNERNKYNGINATSIFKSDSKFSKLIRRLILKYKLPGLSIFYDNWVKNINKYELIIISVNPYSPNIAKYIRKKTNIRIIQWYWNPVITEIKPDKLRGSDCEIYSFDKEDCQKYGLNYIQTYYFSGIELPQNDIINDIYFVGADKGRIHELLELKKVFEQKDIVTKFHITKSSNSKNVKNYTYEYKISYSEVLAEISKSYAILDLVQPGQMGMSQRPMEAIFFSKKLVTNDIKICKYDFYNRNNIFILGKDNIDDLKRFLNSDYISIDKNIIENYDFGNWLNQIKDQMNV</sequence>
<protein>
    <submittedName>
        <fullName evidence="1">Uncharacterized protein</fullName>
    </submittedName>
</protein>
<dbReference type="RefSeq" id="WP_073337574.1">
    <property type="nucleotide sequence ID" value="NZ_FQXM01000005.1"/>
</dbReference>
<dbReference type="EMBL" id="FQXM01000005">
    <property type="protein sequence ID" value="SHH47041.1"/>
    <property type="molecule type" value="Genomic_DNA"/>
</dbReference>
<dbReference type="AlphaFoldDB" id="A0A1M5T8J6"/>
<organism evidence="1 2">
    <name type="scientific">Clostridium grantii DSM 8605</name>
    <dbReference type="NCBI Taxonomy" id="1121316"/>
    <lineage>
        <taxon>Bacteria</taxon>
        <taxon>Bacillati</taxon>
        <taxon>Bacillota</taxon>
        <taxon>Clostridia</taxon>
        <taxon>Eubacteriales</taxon>
        <taxon>Clostridiaceae</taxon>
        <taxon>Clostridium</taxon>
    </lineage>
</organism>
<proteinExistence type="predicted"/>
<dbReference type="Proteomes" id="UP000184447">
    <property type="component" value="Unassembled WGS sequence"/>
</dbReference>
<keyword evidence="2" id="KW-1185">Reference proteome</keyword>
<accession>A0A1M5T8J6</accession>
<reference evidence="1 2" key="1">
    <citation type="submission" date="2016-11" db="EMBL/GenBank/DDBJ databases">
        <authorList>
            <person name="Jaros S."/>
            <person name="Januszkiewicz K."/>
            <person name="Wedrychowicz H."/>
        </authorList>
    </citation>
    <scope>NUCLEOTIDE SEQUENCE [LARGE SCALE GENOMIC DNA]</scope>
    <source>
        <strain evidence="1 2">DSM 8605</strain>
    </source>
</reference>
<evidence type="ECO:0000313" key="2">
    <source>
        <dbReference type="Proteomes" id="UP000184447"/>
    </source>
</evidence>
<dbReference type="OrthoDB" id="1911268at2"/>
<gene>
    <name evidence="1" type="ORF">SAMN02745207_01255</name>
</gene>